<gene>
    <name evidence="11" type="ORF">SAMN05878282_10765</name>
</gene>
<dbReference type="GO" id="GO:1902600">
    <property type="term" value="P:proton transmembrane transport"/>
    <property type="evidence" value="ECO:0007669"/>
    <property type="project" value="InterPro"/>
</dbReference>
<evidence type="ECO:0000313" key="12">
    <source>
        <dbReference type="Proteomes" id="UP000185841"/>
    </source>
</evidence>
<sequence length="438" mass="46190">MSVALWSLLLGILLITMVLASSLLARVLLSGAMVYMAVGIGLGPLGLGVVHLDPALHIDVLLWSAELALLISLFAVGLNMGAVPLLDRRWSLPLRLAFVSMVLTVGLVTLAGVFVLELPLGAAVLLGGILAPTDPVLASGVQTSLSTNSDPLRFSLSGEGGLNDGTAFPFVMLGLGLLGLHEVGAGGWRWWVIDLLWATLGGLLIGGVAGASIGKLVVYLRTRHHLAVGLDEFLSLGLIAVAYGAAQLFLASGFLAVFAAGLALQRVKEQPRIGREPVRVQDPPTHHAASDMATHSHHASAAMSQAVQGFNERLESLAELAMVLLIGVLLTYTRPSLAVFGFIVLLFLPLRALAVALGTLGEPMPGRQRGMVCWFGIRGIGSLFYLMFALHHGVSGELAEQLISLTLLSVAASILLHGISVRPLMRWYRRRGAAPPPS</sequence>
<evidence type="ECO:0000256" key="8">
    <source>
        <dbReference type="ARBA" id="ARBA00023136"/>
    </source>
</evidence>
<feature type="transmembrane region" description="Helical" evidence="9">
    <location>
        <begin position="30"/>
        <end position="50"/>
    </location>
</feature>
<evidence type="ECO:0000256" key="7">
    <source>
        <dbReference type="ARBA" id="ARBA00023065"/>
    </source>
</evidence>
<evidence type="ECO:0000256" key="5">
    <source>
        <dbReference type="ARBA" id="ARBA00022692"/>
    </source>
</evidence>
<evidence type="ECO:0000256" key="9">
    <source>
        <dbReference type="SAM" id="Phobius"/>
    </source>
</evidence>
<evidence type="ECO:0000313" key="11">
    <source>
        <dbReference type="EMBL" id="SIQ71662.1"/>
    </source>
</evidence>
<dbReference type="InterPro" id="IPR038770">
    <property type="entry name" value="Na+/solute_symporter_sf"/>
</dbReference>
<keyword evidence="7" id="KW-0406">Ion transport</keyword>
<dbReference type="GO" id="GO:0015297">
    <property type="term" value="F:antiporter activity"/>
    <property type="evidence" value="ECO:0007669"/>
    <property type="project" value="UniProtKB-KW"/>
</dbReference>
<evidence type="ECO:0000256" key="3">
    <source>
        <dbReference type="ARBA" id="ARBA00022449"/>
    </source>
</evidence>
<accession>A0A1N6V1I1</accession>
<feature type="transmembrane region" description="Helical" evidence="9">
    <location>
        <begin position="195"/>
        <end position="220"/>
    </location>
</feature>
<feature type="transmembrane region" description="Helical" evidence="9">
    <location>
        <begin position="314"/>
        <end position="332"/>
    </location>
</feature>
<evidence type="ECO:0000256" key="1">
    <source>
        <dbReference type="ARBA" id="ARBA00004651"/>
    </source>
</evidence>
<keyword evidence="8 9" id="KW-0472">Membrane</keyword>
<dbReference type="GO" id="GO:0005886">
    <property type="term" value="C:plasma membrane"/>
    <property type="evidence" value="ECO:0007669"/>
    <property type="project" value="UniProtKB-SubCell"/>
</dbReference>
<evidence type="ECO:0000256" key="4">
    <source>
        <dbReference type="ARBA" id="ARBA00022475"/>
    </source>
</evidence>
<feature type="transmembrane region" description="Helical" evidence="9">
    <location>
        <begin position="338"/>
        <end position="360"/>
    </location>
</feature>
<feature type="transmembrane region" description="Helical" evidence="9">
    <location>
        <begin position="62"/>
        <end position="82"/>
    </location>
</feature>
<dbReference type="PANTHER" id="PTHR32507:SF8">
    <property type="entry name" value="CNH1P"/>
    <property type="match status" value="1"/>
</dbReference>
<evidence type="ECO:0000259" key="10">
    <source>
        <dbReference type="Pfam" id="PF00999"/>
    </source>
</evidence>
<feature type="transmembrane region" description="Helical" evidence="9">
    <location>
        <begin position="94"/>
        <end position="116"/>
    </location>
</feature>
<reference evidence="11 12" key="1">
    <citation type="submission" date="2017-01" db="EMBL/GenBank/DDBJ databases">
        <authorList>
            <person name="Mah S.A."/>
            <person name="Swanson W.J."/>
            <person name="Moy G.W."/>
            <person name="Vacquier V.D."/>
        </authorList>
    </citation>
    <scope>NUCLEOTIDE SEQUENCE [LARGE SCALE GENOMIC DNA]</scope>
    <source>
        <strain evidence="11 12">RU36E</strain>
    </source>
</reference>
<keyword evidence="4" id="KW-1003">Cell membrane</keyword>
<dbReference type="EMBL" id="FTMP01000007">
    <property type="protein sequence ID" value="SIQ71662.1"/>
    <property type="molecule type" value="Genomic_DNA"/>
</dbReference>
<evidence type="ECO:0000256" key="2">
    <source>
        <dbReference type="ARBA" id="ARBA00022448"/>
    </source>
</evidence>
<organism evidence="11 12">
    <name type="scientific">Aquipseudomonas alcaligenes</name>
    <name type="common">Pseudomonas alcaligenes</name>
    <dbReference type="NCBI Taxonomy" id="43263"/>
    <lineage>
        <taxon>Bacteria</taxon>
        <taxon>Pseudomonadati</taxon>
        <taxon>Pseudomonadota</taxon>
        <taxon>Gammaproteobacteria</taxon>
        <taxon>Pseudomonadales</taxon>
        <taxon>Pseudomonadaceae</taxon>
        <taxon>Aquipseudomonas</taxon>
    </lineage>
</organism>
<keyword evidence="2" id="KW-0813">Transport</keyword>
<dbReference type="RefSeq" id="WP_076427708.1">
    <property type="nucleotide sequence ID" value="NZ_FTMP01000007.1"/>
</dbReference>
<dbReference type="AlphaFoldDB" id="A0A1N6V1I1"/>
<proteinExistence type="predicted"/>
<feature type="transmembrane region" description="Helical" evidence="9">
    <location>
        <begin position="372"/>
        <end position="390"/>
    </location>
</feature>
<dbReference type="Pfam" id="PF00999">
    <property type="entry name" value="Na_H_Exchanger"/>
    <property type="match status" value="1"/>
</dbReference>
<protein>
    <submittedName>
        <fullName evidence="11">Sodium/proton antiporter, CPA1 family</fullName>
    </submittedName>
</protein>
<dbReference type="PANTHER" id="PTHR32507">
    <property type="entry name" value="NA(+)/H(+) ANTIPORTER 1"/>
    <property type="match status" value="1"/>
</dbReference>
<dbReference type="Gene3D" id="1.20.1530.20">
    <property type="match status" value="1"/>
</dbReference>
<feature type="transmembrane region" description="Helical" evidence="9">
    <location>
        <begin position="402"/>
        <end position="421"/>
    </location>
</feature>
<evidence type="ECO:0000256" key="6">
    <source>
        <dbReference type="ARBA" id="ARBA00022989"/>
    </source>
</evidence>
<feature type="transmembrane region" description="Helical" evidence="9">
    <location>
        <begin position="240"/>
        <end position="264"/>
    </location>
</feature>
<comment type="subcellular location">
    <subcellularLocation>
        <location evidence="1">Cell membrane</location>
        <topology evidence="1">Multi-pass membrane protein</topology>
    </subcellularLocation>
</comment>
<dbReference type="Proteomes" id="UP000185841">
    <property type="component" value="Unassembled WGS sequence"/>
</dbReference>
<feature type="transmembrane region" description="Helical" evidence="9">
    <location>
        <begin position="165"/>
        <end position="183"/>
    </location>
</feature>
<keyword evidence="3" id="KW-0050">Antiport</keyword>
<feature type="domain" description="Cation/H+ exchanger transmembrane" evidence="10">
    <location>
        <begin position="16"/>
        <end position="427"/>
    </location>
</feature>
<name>A0A1N6V1I1_AQUAC</name>
<keyword evidence="6 9" id="KW-1133">Transmembrane helix</keyword>
<dbReference type="InterPro" id="IPR006153">
    <property type="entry name" value="Cation/H_exchanger_TM"/>
</dbReference>
<keyword evidence="5 9" id="KW-0812">Transmembrane</keyword>